<dbReference type="AlphaFoldDB" id="A0A2J6PEA6"/>
<keyword evidence="3" id="KW-1185">Reference proteome</keyword>
<proteinExistence type="predicted"/>
<keyword evidence="1" id="KW-0175">Coiled coil</keyword>
<sequence>MSPTLDTYDFACGHQYSIQSTDRHRAGRKDDITAKAANEAKEKAGRECEEACAAHKAHHEFLKLQIDSAKKKNNIELYKILEKMSGETLKLWYAKREEYMAKYLVREPNQINLSEIFQKKMDQTQEMIDYMREMSMKADQNKASSTAEQVQELDARRVKLDRLAREYGFLKKTYEESTKKVFEDVTMKLEKLRTEAAELMKTG</sequence>
<dbReference type="EMBL" id="KZ613552">
    <property type="protein sequence ID" value="PMD12381.1"/>
    <property type="molecule type" value="Genomic_DNA"/>
</dbReference>
<dbReference type="OrthoDB" id="10339371at2759"/>
<evidence type="ECO:0000313" key="3">
    <source>
        <dbReference type="Proteomes" id="UP000235672"/>
    </source>
</evidence>
<evidence type="ECO:0000313" key="2">
    <source>
        <dbReference type="EMBL" id="PMD12381.1"/>
    </source>
</evidence>
<evidence type="ECO:0000256" key="1">
    <source>
        <dbReference type="SAM" id="Coils"/>
    </source>
</evidence>
<reference evidence="2 3" key="1">
    <citation type="submission" date="2016-05" db="EMBL/GenBank/DDBJ databases">
        <title>A degradative enzymes factory behind the ericoid mycorrhizal symbiosis.</title>
        <authorList>
            <consortium name="DOE Joint Genome Institute"/>
            <person name="Martino E."/>
            <person name="Morin E."/>
            <person name="Grelet G."/>
            <person name="Kuo A."/>
            <person name="Kohler A."/>
            <person name="Daghino S."/>
            <person name="Barry K."/>
            <person name="Choi C."/>
            <person name="Cichocki N."/>
            <person name="Clum A."/>
            <person name="Copeland A."/>
            <person name="Hainaut M."/>
            <person name="Haridas S."/>
            <person name="Labutti K."/>
            <person name="Lindquist E."/>
            <person name="Lipzen A."/>
            <person name="Khouja H.-R."/>
            <person name="Murat C."/>
            <person name="Ohm R."/>
            <person name="Olson A."/>
            <person name="Spatafora J."/>
            <person name="Veneault-Fourrey C."/>
            <person name="Henrissat B."/>
            <person name="Grigoriev I."/>
            <person name="Martin F."/>
            <person name="Perotto S."/>
        </authorList>
    </citation>
    <scope>NUCLEOTIDE SEQUENCE [LARGE SCALE GENOMIC DNA]</scope>
    <source>
        <strain evidence="2 3">UAMH 7357</strain>
    </source>
</reference>
<dbReference type="Proteomes" id="UP000235672">
    <property type="component" value="Unassembled WGS sequence"/>
</dbReference>
<feature type="coiled-coil region" evidence="1">
    <location>
        <begin position="160"/>
        <end position="202"/>
    </location>
</feature>
<protein>
    <submittedName>
        <fullName evidence="2">Uncharacterized protein</fullName>
    </submittedName>
</protein>
<organism evidence="2 3">
    <name type="scientific">Hyaloscypha hepaticicola</name>
    <dbReference type="NCBI Taxonomy" id="2082293"/>
    <lineage>
        <taxon>Eukaryota</taxon>
        <taxon>Fungi</taxon>
        <taxon>Dikarya</taxon>
        <taxon>Ascomycota</taxon>
        <taxon>Pezizomycotina</taxon>
        <taxon>Leotiomycetes</taxon>
        <taxon>Helotiales</taxon>
        <taxon>Hyaloscyphaceae</taxon>
        <taxon>Hyaloscypha</taxon>
    </lineage>
</organism>
<name>A0A2J6PEA6_9HELO</name>
<accession>A0A2J6PEA6</accession>
<gene>
    <name evidence="2" type="ORF">NA56DRAFT_713217</name>
</gene>